<protein>
    <submittedName>
        <fullName evidence="3">Uncharacterized protein</fullName>
    </submittedName>
</protein>
<accession>A0A6P0F2Y0</accession>
<organism evidence="3 7">
    <name type="scientific">Xanthomonas perforans</name>
    <dbReference type="NCBI Taxonomy" id="442694"/>
    <lineage>
        <taxon>Bacteria</taxon>
        <taxon>Pseudomonadati</taxon>
        <taxon>Pseudomonadota</taxon>
        <taxon>Gammaproteobacteria</taxon>
        <taxon>Lysobacterales</taxon>
        <taxon>Lysobacteraceae</taxon>
        <taxon>Xanthomonas</taxon>
    </lineage>
</organism>
<feature type="region of interest" description="Disordered" evidence="1">
    <location>
        <begin position="74"/>
        <end position="107"/>
    </location>
</feature>
<dbReference type="EMBL" id="PUUL01000051">
    <property type="protein sequence ID" value="RXD54123.1"/>
    <property type="molecule type" value="Genomic_DNA"/>
</dbReference>
<gene>
    <name evidence="4" type="ORF">DB769_10025</name>
    <name evidence="3" type="ORF">G3W61_04655</name>
    <name evidence="2" type="ORF">XP315_17015</name>
</gene>
<feature type="compositionally biased region" description="Low complexity" evidence="1">
    <location>
        <begin position="7"/>
        <end position="25"/>
    </location>
</feature>
<proteinExistence type="predicted"/>
<reference evidence="2 5" key="1">
    <citation type="submission" date="2015-02" db="EMBL/GenBank/DDBJ databases">
        <title>Whole genome sequencing of multiple isolates of three species of pepper and tomato-infecting xanthomonads reveals genetic diversity in field strains and pinpoints effectors responsible for host specificity.</title>
        <authorList>
            <person name="Schwartz A."/>
            <person name="Dahlbeck D."/>
            <person name="Staskawicz B."/>
            <person name="Bart R."/>
            <person name="Potnis N."/>
            <person name="Minsavage G."/>
            <person name="Timilsina S."/>
            <person name="Goss E."/>
            <person name="Jones J."/>
            <person name="Vallad G."/>
            <person name="Barak J."/>
            <person name="Miller S."/>
            <person name="Ritchie D."/>
            <person name="Martins J.Jr."/>
            <person name="Patane J.S."/>
            <person name="Setubal J.C."/>
        </authorList>
    </citation>
    <scope>NUCLEOTIDE SEQUENCE [LARGE SCALE GENOMIC DNA]</scope>
    <source>
        <strain evidence="2 5">Xp3-15</strain>
    </source>
</reference>
<evidence type="ECO:0000256" key="1">
    <source>
        <dbReference type="SAM" id="MobiDB-lite"/>
    </source>
</evidence>
<reference evidence="3 7" key="3">
    <citation type="submission" date="2019-11" db="EMBL/GenBank/DDBJ databases">
        <title>Genome-resolved metagenomics to study the prevalence of co-infection and intraspecific heterogeneity among plant pathogen metapopulations.</title>
        <authorList>
            <person name="Newberry E."/>
            <person name="Bhandari R."/>
            <person name="Kemble J."/>
            <person name="Sikora E."/>
            <person name="Potnis N."/>
        </authorList>
    </citation>
    <scope>NUCLEOTIDE SEQUENCE [LARGE SCALE GENOMIC DNA]</scope>
    <source>
        <strain evidence="3">Xp_Tom_Tuscaloosa_18b</strain>
    </source>
</reference>
<dbReference type="EMBL" id="JAAGYU010000013">
    <property type="protein sequence ID" value="NEL75552.1"/>
    <property type="molecule type" value="Genomic_DNA"/>
</dbReference>
<evidence type="ECO:0000313" key="2">
    <source>
        <dbReference type="EMBL" id="KLC03628.1"/>
    </source>
</evidence>
<sequence>MRPPAMPSSAAVASPPQSPAFPGLSLDERDMRDRLRLAGLLTRADLSRGTGVCAHHREHAATWARAVRASRTCPWPGRPNSGGIAKTQNAGTGPAFCDHSNHQPVDQ</sequence>
<evidence type="ECO:0000313" key="7">
    <source>
        <dbReference type="Proteomes" id="UP000471082"/>
    </source>
</evidence>
<dbReference type="AlphaFoldDB" id="A0A6P0F2Y0"/>
<evidence type="ECO:0000313" key="4">
    <source>
        <dbReference type="EMBL" id="RXD54123.1"/>
    </source>
</evidence>
<evidence type="ECO:0000313" key="5">
    <source>
        <dbReference type="Proteomes" id="UP000035369"/>
    </source>
</evidence>
<name>A0A6P0F2Y0_XANPE</name>
<keyword evidence="5" id="KW-1185">Reference proteome</keyword>
<feature type="region of interest" description="Disordered" evidence="1">
    <location>
        <begin position="1"/>
        <end position="27"/>
    </location>
</feature>
<dbReference type="EMBL" id="JZUY01000046">
    <property type="protein sequence ID" value="KLC03628.1"/>
    <property type="molecule type" value="Genomic_DNA"/>
</dbReference>
<dbReference type="Proteomes" id="UP000289372">
    <property type="component" value="Unassembled WGS sequence"/>
</dbReference>
<reference evidence="4 6" key="2">
    <citation type="submission" date="2018-02" db="EMBL/GenBank/DDBJ databases">
        <title>Characterization of Xanthomonas diversity in transplant houses and field plants.</title>
        <authorList>
            <person name="Abrahamian P."/>
            <person name="Timilsina S."/>
            <person name="Minsavage G.V."/>
            <person name="Goss E.M."/>
            <person name="Jones J.B."/>
            <person name="Vallad G.E."/>
        </authorList>
    </citation>
    <scope>NUCLEOTIDE SEQUENCE [LARGE SCALE GENOMIC DNA]</scope>
    <source>
        <strain evidence="4 6">GEV2132</strain>
    </source>
</reference>
<evidence type="ECO:0000313" key="6">
    <source>
        <dbReference type="Proteomes" id="UP000289372"/>
    </source>
</evidence>
<evidence type="ECO:0000313" key="3">
    <source>
        <dbReference type="EMBL" id="NEL75552.1"/>
    </source>
</evidence>
<comment type="caution">
    <text evidence="3">The sequence shown here is derived from an EMBL/GenBank/DDBJ whole genome shotgun (WGS) entry which is preliminary data.</text>
</comment>
<dbReference type="Proteomes" id="UP000471082">
    <property type="component" value="Unassembled WGS sequence"/>
</dbReference>
<dbReference type="Proteomes" id="UP000035369">
    <property type="component" value="Unassembled WGS sequence"/>
</dbReference>